<protein>
    <submittedName>
        <fullName evidence="5">DH domain-containing protein</fullName>
    </submittedName>
</protein>
<dbReference type="SUPFAM" id="SSF48065">
    <property type="entry name" value="DBL homology domain (DH-domain)"/>
    <property type="match status" value="1"/>
</dbReference>
<dbReference type="PROSITE" id="PS50003">
    <property type="entry name" value="PH_DOMAIN"/>
    <property type="match status" value="1"/>
</dbReference>
<dbReference type="Pfam" id="PF00621">
    <property type="entry name" value="RhoGEF"/>
    <property type="match status" value="1"/>
</dbReference>
<dbReference type="InterPro" id="IPR051480">
    <property type="entry name" value="Endocytic_GEF_Adapter"/>
</dbReference>
<dbReference type="PANTHER" id="PTHR46006">
    <property type="entry name" value="RHO GUANINE NUCLEOTIDE EXCHANGE FACTOR AT 64C, ISOFORM A"/>
    <property type="match status" value="1"/>
</dbReference>
<dbReference type="InterPro" id="IPR001849">
    <property type="entry name" value="PH_domain"/>
</dbReference>
<dbReference type="GO" id="GO:0005737">
    <property type="term" value="C:cytoplasm"/>
    <property type="evidence" value="ECO:0007669"/>
    <property type="project" value="UniProtKB-SubCell"/>
</dbReference>
<dbReference type="WBParaSite" id="GPUH_0000420501-mRNA-1">
    <property type="protein sequence ID" value="GPUH_0000420501-mRNA-1"/>
    <property type="gene ID" value="GPUH_0000420501"/>
</dbReference>
<dbReference type="GO" id="GO:0005085">
    <property type="term" value="F:guanyl-nucleotide exchange factor activity"/>
    <property type="evidence" value="ECO:0007669"/>
    <property type="project" value="InterPro"/>
</dbReference>
<dbReference type="AlphaFoldDB" id="A0A183D657"/>
<evidence type="ECO:0000313" key="5">
    <source>
        <dbReference type="WBParaSite" id="GPUH_0000420501-mRNA-1"/>
    </source>
</evidence>
<organism evidence="5">
    <name type="scientific">Gongylonema pulchrum</name>
    <dbReference type="NCBI Taxonomy" id="637853"/>
    <lineage>
        <taxon>Eukaryota</taxon>
        <taxon>Metazoa</taxon>
        <taxon>Ecdysozoa</taxon>
        <taxon>Nematoda</taxon>
        <taxon>Chromadorea</taxon>
        <taxon>Rhabditida</taxon>
        <taxon>Spirurina</taxon>
        <taxon>Spiruromorpha</taxon>
        <taxon>Spiruroidea</taxon>
        <taxon>Gongylonematidae</taxon>
        <taxon>Gongylonema</taxon>
    </lineage>
</organism>
<evidence type="ECO:0000259" key="4">
    <source>
        <dbReference type="PROSITE" id="PS50010"/>
    </source>
</evidence>
<dbReference type="PROSITE" id="PS50010">
    <property type="entry name" value="DH_2"/>
    <property type="match status" value="1"/>
</dbReference>
<name>A0A183D657_9BILA</name>
<proteinExistence type="predicted"/>
<dbReference type="InterPro" id="IPR000219">
    <property type="entry name" value="DH_dom"/>
</dbReference>
<dbReference type="Gene3D" id="2.30.29.30">
    <property type="entry name" value="Pleckstrin-homology domain (PH domain)/Phosphotyrosine-binding domain (PTB)"/>
    <property type="match status" value="1"/>
</dbReference>
<dbReference type="InterPro" id="IPR011993">
    <property type="entry name" value="PH-like_dom_sf"/>
</dbReference>
<dbReference type="Pfam" id="PF16652">
    <property type="entry name" value="PH_13"/>
    <property type="match status" value="1"/>
</dbReference>
<sequence length="279" mass="31814">LLDTEIKYCRDLTMCYRIFSQGLHAVINSNLADQLFLNCEQLIRTSQLIADSLAQDSPGDAFVKHAEVLRAYVEFCSKQQSALEKLNELEQTNAAFRQSTEKAYMLLKSMCAEINSVISAMDNSNMLVWAQQHIHCESIQPPLVFPSSTRKVGPRSLLHSGALQKQRSGKTLVAFLFNDFFMLTTPAEPIEQLEEFRIQKTSEIHLNLYKTPLLLENIRAFQNKEMDSCSFEVRSGDVSVALRAPNRNARVFWMAQIEKAVNEYRGCCQTVKVSFIRLF</sequence>
<evidence type="ECO:0000259" key="3">
    <source>
        <dbReference type="PROSITE" id="PS50003"/>
    </source>
</evidence>
<reference evidence="5" key="1">
    <citation type="submission" date="2016-06" db="UniProtKB">
        <authorList>
            <consortium name="WormBaseParasite"/>
        </authorList>
    </citation>
    <scope>IDENTIFICATION</scope>
</reference>
<dbReference type="GO" id="GO:0035025">
    <property type="term" value="P:positive regulation of Rho protein signal transduction"/>
    <property type="evidence" value="ECO:0007669"/>
    <property type="project" value="TreeGrafter"/>
</dbReference>
<comment type="subcellular location">
    <subcellularLocation>
        <location evidence="1">Cytoplasm</location>
    </subcellularLocation>
</comment>
<keyword evidence="2" id="KW-0963">Cytoplasm</keyword>
<dbReference type="PANTHER" id="PTHR46006:SF6">
    <property type="entry name" value="INTERSECTIN-2 ISOFORM X1"/>
    <property type="match status" value="1"/>
</dbReference>
<feature type="domain" description="DH" evidence="4">
    <location>
        <begin position="1"/>
        <end position="102"/>
    </location>
</feature>
<dbReference type="Gene3D" id="1.20.900.10">
    <property type="entry name" value="Dbl homology (DH) domain"/>
    <property type="match status" value="1"/>
</dbReference>
<dbReference type="SUPFAM" id="SSF50729">
    <property type="entry name" value="PH domain-like"/>
    <property type="match status" value="1"/>
</dbReference>
<evidence type="ECO:0000256" key="2">
    <source>
        <dbReference type="ARBA" id="ARBA00022490"/>
    </source>
</evidence>
<dbReference type="InterPro" id="IPR035899">
    <property type="entry name" value="DBL_dom_sf"/>
</dbReference>
<feature type="domain" description="PH" evidence="3">
    <location>
        <begin position="156"/>
        <end position="262"/>
    </location>
</feature>
<evidence type="ECO:0000256" key="1">
    <source>
        <dbReference type="ARBA" id="ARBA00004496"/>
    </source>
</evidence>
<accession>A0A183D657</accession>